<evidence type="ECO:0000313" key="2">
    <source>
        <dbReference type="EMBL" id="MBZ2198102.1"/>
    </source>
</evidence>
<dbReference type="EMBL" id="JAGSHT010000017">
    <property type="protein sequence ID" value="MBZ2198102.1"/>
    <property type="molecule type" value="Genomic_DNA"/>
</dbReference>
<dbReference type="InterPro" id="IPR015943">
    <property type="entry name" value="WD40/YVTN_repeat-like_dom_sf"/>
</dbReference>
<evidence type="ECO:0000313" key="3">
    <source>
        <dbReference type="Proteomes" id="UP000826651"/>
    </source>
</evidence>
<sequence>MARGQSGDEFTLTFAGDDEPDGAAGLVRPRRSGRPSVSRGSSRWRGPVPWGAGALALVVAGVLIAPPAPSPPGWGLVTDLSEPPRVAWEQELPETFATQLMLLPSRIVLTTDEEIIAFERGSGAARWSVPAQTPRCTDDGTRLVCVSGRAASARIILIDPMSGNVGVAVAPGVEHAAAIDDDLVVIRTTGSGYEIGRLSDAAVALMDAGAPVPTSGGPTSDTSPAGADAPPAADWPALWAVAVEPGVPDWLPSIAVYGSDVLISVGRVVDTDSGAVEPQGLVLDAATGAVVAEPERAVPGWITAGWRVYRADGLDVYSGDGVHTVLPANQEYLSLDDDPDPDVLIALEDTDPERSEGPPIETVARSVETGEVLWVRTGEWAVARLGGTVFTTDGAQSVRAVSEETGSEEWSSPRLAGFGCPCIGDRNVIAGWAGAQSGTGDDGTFIGLDVRTGEQLWEIPIRDWWNTVVPDGDRLYTVGGTTLTAWDVR</sequence>
<dbReference type="InterPro" id="IPR018391">
    <property type="entry name" value="PQQ_b-propeller_rpt"/>
</dbReference>
<reference evidence="2 3" key="1">
    <citation type="submission" date="2021-04" db="EMBL/GenBank/DDBJ databases">
        <title>Ruania sp. nov., isolated from sandy soil of mangrove forest.</title>
        <authorList>
            <person name="Ge X."/>
            <person name="Huang R."/>
            <person name="Liu W."/>
        </authorList>
    </citation>
    <scope>NUCLEOTIDE SEQUENCE [LARGE SCALE GENOMIC DNA]</scope>
    <source>
        <strain evidence="2 3">N2-46</strain>
    </source>
</reference>
<organism evidence="2 3">
    <name type="scientific">Occultella gossypii</name>
    <dbReference type="NCBI Taxonomy" id="2800820"/>
    <lineage>
        <taxon>Bacteria</taxon>
        <taxon>Bacillati</taxon>
        <taxon>Actinomycetota</taxon>
        <taxon>Actinomycetes</taxon>
        <taxon>Micrococcales</taxon>
        <taxon>Ruaniaceae</taxon>
        <taxon>Occultella</taxon>
    </lineage>
</organism>
<dbReference type="SUPFAM" id="SSF50998">
    <property type="entry name" value="Quinoprotein alcohol dehydrogenase-like"/>
    <property type="match status" value="1"/>
</dbReference>
<dbReference type="SMART" id="SM00564">
    <property type="entry name" value="PQQ"/>
    <property type="match status" value="2"/>
</dbReference>
<keyword evidence="3" id="KW-1185">Reference proteome</keyword>
<dbReference type="RefSeq" id="WP_223408551.1">
    <property type="nucleotide sequence ID" value="NZ_JAGSHT010000017.1"/>
</dbReference>
<evidence type="ECO:0000256" key="1">
    <source>
        <dbReference type="SAM" id="MobiDB-lite"/>
    </source>
</evidence>
<dbReference type="Proteomes" id="UP000826651">
    <property type="component" value="Unassembled WGS sequence"/>
</dbReference>
<dbReference type="InterPro" id="IPR011047">
    <property type="entry name" value="Quinoprotein_ADH-like_sf"/>
</dbReference>
<protein>
    <submittedName>
        <fullName evidence="2">PQQ-binding-like beta-propeller repeat protein</fullName>
    </submittedName>
</protein>
<feature type="compositionally biased region" description="Low complexity" evidence="1">
    <location>
        <begin position="34"/>
        <end position="44"/>
    </location>
</feature>
<accession>A0ABS7SDF6</accession>
<comment type="caution">
    <text evidence="2">The sequence shown here is derived from an EMBL/GenBank/DDBJ whole genome shotgun (WGS) entry which is preliminary data.</text>
</comment>
<dbReference type="Gene3D" id="2.130.10.10">
    <property type="entry name" value="YVTN repeat-like/Quinoprotein amine dehydrogenase"/>
    <property type="match status" value="1"/>
</dbReference>
<gene>
    <name evidence="2" type="ORF">KCQ71_18250</name>
</gene>
<proteinExistence type="predicted"/>
<feature type="region of interest" description="Disordered" evidence="1">
    <location>
        <begin position="1"/>
        <end position="44"/>
    </location>
</feature>
<name>A0ABS7SDF6_9MICO</name>